<dbReference type="GO" id="GO:0060567">
    <property type="term" value="P:negative regulation of termination of DNA-templated transcription"/>
    <property type="evidence" value="ECO:0007669"/>
    <property type="project" value="InterPro"/>
</dbReference>
<organism evidence="5 6">
    <name type="scientific">Escherichia marmotae</name>
    <dbReference type="NCBI Taxonomy" id="1499973"/>
    <lineage>
        <taxon>Bacteria</taxon>
        <taxon>Pseudomonadati</taxon>
        <taxon>Pseudomonadota</taxon>
        <taxon>Gammaproteobacteria</taxon>
        <taxon>Enterobacterales</taxon>
        <taxon>Enterobacteriaceae</taxon>
        <taxon>Escherichia</taxon>
    </lineage>
</organism>
<dbReference type="Proteomes" id="UP000277464">
    <property type="component" value="Chromosome"/>
</dbReference>
<reference evidence="5 6" key="1">
    <citation type="submission" date="2018-12" db="EMBL/GenBank/DDBJ databases">
        <authorList>
            <consortium name="Pathogen Informatics"/>
        </authorList>
    </citation>
    <scope>NUCLEOTIDE SEQUENCE [LARGE SCALE GENOMIC DNA]</scope>
    <source>
        <strain evidence="5 6">NCTC8196</strain>
    </source>
</reference>
<proteinExistence type="inferred from homology"/>
<keyword evidence="4" id="KW-0804">Transcription</keyword>
<dbReference type="EMBL" id="LR134270">
    <property type="protein sequence ID" value="VED76599.1"/>
    <property type="molecule type" value="Genomic_DNA"/>
</dbReference>
<evidence type="ECO:0000256" key="4">
    <source>
        <dbReference type="ARBA" id="ARBA00023163"/>
    </source>
</evidence>
<dbReference type="RefSeq" id="WP_126511193.1">
    <property type="nucleotide sequence ID" value="NZ_LR134270.1"/>
</dbReference>
<dbReference type="GO" id="GO:0003677">
    <property type="term" value="F:DNA binding"/>
    <property type="evidence" value="ECO:0007669"/>
    <property type="project" value="UniProtKB-KW"/>
</dbReference>
<gene>
    <name evidence="5" type="ORF">NCTC8196_01814</name>
</gene>
<keyword evidence="2" id="KW-0805">Transcription regulation</keyword>
<comment type="similarity">
    <text evidence="1">Belongs to the phage antitermination Q type 1 family.</text>
</comment>
<sequence length="171" mass="19412">MEITKERLLEIANLSDRVLSDERIISPDAYESVTSIEIIAMARMLLARFKKEYKKQVDSNTNIYDILDGWGAWAAAGNSSVNWQKVADKYKNVVPYGKKLRRQCSDDEGRMIDEWILRLGGYKNEEYELIISHFVMGISLRSISKGKGCSEGTIRKNLQTALGFIEGISLL</sequence>
<evidence type="ECO:0000256" key="1">
    <source>
        <dbReference type="ARBA" id="ARBA00010234"/>
    </source>
</evidence>
<dbReference type="InterPro" id="IPR010534">
    <property type="entry name" value="Phage_933W_GpQ"/>
</dbReference>
<dbReference type="AlphaFoldDB" id="A0A7Z9CXN8"/>
<name>A0A7Z9CXN8_9ESCH</name>
<evidence type="ECO:0000256" key="3">
    <source>
        <dbReference type="ARBA" id="ARBA00023125"/>
    </source>
</evidence>
<protein>
    <submittedName>
        <fullName evidence="5">Antitermination protein</fullName>
    </submittedName>
</protein>
<evidence type="ECO:0000256" key="2">
    <source>
        <dbReference type="ARBA" id="ARBA00023015"/>
    </source>
</evidence>
<keyword evidence="3" id="KW-0238">DNA-binding</keyword>
<evidence type="ECO:0000313" key="5">
    <source>
        <dbReference type="EMBL" id="VED76599.1"/>
    </source>
</evidence>
<evidence type="ECO:0000313" key="6">
    <source>
        <dbReference type="Proteomes" id="UP000277464"/>
    </source>
</evidence>
<accession>A0A7Z9CXN8</accession>
<dbReference type="Pfam" id="PF06530">
    <property type="entry name" value="Phage_antitermQ"/>
    <property type="match status" value="1"/>
</dbReference>